<evidence type="ECO:0000256" key="1">
    <source>
        <dbReference type="SAM" id="MobiDB-lite"/>
    </source>
</evidence>
<proteinExistence type="predicted"/>
<dbReference type="OrthoDB" id="3574393at2"/>
<organism evidence="2 3">
    <name type="scientific">Actinomadura rudentiformis</name>
    <dbReference type="NCBI Taxonomy" id="359158"/>
    <lineage>
        <taxon>Bacteria</taxon>
        <taxon>Bacillati</taxon>
        <taxon>Actinomycetota</taxon>
        <taxon>Actinomycetes</taxon>
        <taxon>Streptosporangiales</taxon>
        <taxon>Thermomonosporaceae</taxon>
        <taxon>Actinomadura</taxon>
    </lineage>
</organism>
<evidence type="ECO:0000313" key="2">
    <source>
        <dbReference type="EMBL" id="KAB2352525.1"/>
    </source>
</evidence>
<accession>A0A6H9Z9Z6</accession>
<dbReference type="RefSeq" id="WP_151557424.1">
    <property type="nucleotide sequence ID" value="NZ_WBMT01000001.1"/>
</dbReference>
<protein>
    <submittedName>
        <fullName evidence="2">Uncharacterized protein</fullName>
    </submittedName>
</protein>
<comment type="caution">
    <text evidence="2">The sequence shown here is derived from an EMBL/GenBank/DDBJ whole genome shotgun (WGS) entry which is preliminary data.</text>
</comment>
<reference evidence="2 3" key="1">
    <citation type="submission" date="2019-09" db="EMBL/GenBank/DDBJ databases">
        <title>Actinomadura physcomitrii sp. nov., a novel actinomycete isolated from moss [Physcomitrium sphaericum (Ludw) Fuernr].</title>
        <authorList>
            <person name="Zhuang X."/>
            <person name="Liu C."/>
        </authorList>
    </citation>
    <scope>NUCLEOTIDE SEQUENCE [LARGE SCALE GENOMIC DNA]</scope>
    <source>
        <strain evidence="2 3">HMC1</strain>
    </source>
</reference>
<feature type="region of interest" description="Disordered" evidence="1">
    <location>
        <begin position="136"/>
        <end position="155"/>
    </location>
</feature>
<keyword evidence="3" id="KW-1185">Reference proteome</keyword>
<feature type="compositionally biased region" description="Basic and acidic residues" evidence="1">
    <location>
        <begin position="85"/>
        <end position="95"/>
    </location>
</feature>
<feature type="region of interest" description="Disordered" evidence="1">
    <location>
        <begin position="74"/>
        <end position="99"/>
    </location>
</feature>
<dbReference type="Proteomes" id="UP000468735">
    <property type="component" value="Unassembled WGS sequence"/>
</dbReference>
<evidence type="ECO:0000313" key="3">
    <source>
        <dbReference type="Proteomes" id="UP000468735"/>
    </source>
</evidence>
<sequence>MDAEIQVVEVKEVQSRSGNTRYVVRDADGTEYTTFRPQIGREAHRYEGRRARISYHEEERGGFHNVYLDNIAPASAETAEAAEAADEHHHGKSPDEVGWDTAVEAADWLLGAGETKKAVPPERLYDKLRPFKDLVADDIREGGDEGGDHPRDRPS</sequence>
<dbReference type="AlphaFoldDB" id="A0A6H9Z9Z6"/>
<name>A0A6H9Z9Z6_9ACTN</name>
<gene>
    <name evidence="2" type="ORF">F8566_02270</name>
</gene>
<dbReference type="EMBL" id="WBMT01000001">
    <property type="protein sequence ID" value="KAB2352525.1"/>
    <property type="molecule type" value="Genomic_DNA"/>
</dbReference>